<dbReference type="GO" id="GO:0005634">
    <property type="term" value="C:nucleus"/>
    <property type="evidence" value="ECO:0007669"/>
    <property type="project" value="TreeGrafter"/>
</dbReference>
<dbReference type="PROSITE" id="PS00108">
    <property type="entry name" value="PROTEIN_KINASE_ST"/>
    <property type="match status" value="1"/>
</dbReference>
<keyword evidence="3" id="KW-1185">Reference proteome</keyword>
<dbReference type="GO" id="GO:0005737">
    <property type="term" value="C:cytoplasm"/>
    <property type="evidence" value="ECO:0007669"/>
    <property type="project" value="TreeGrafter"/>
</dbReference>
<evidence type="ECO:0000313" key="2">
    <source>
        <dbReference type="EMBL" id="OMJ70443.1"/>
    </source>
</evidence>
<dbReference type="PANTHER" id="PTHR44167:SF24">
    <property type="entry name" value="SERINE_THREONINE-PROTEIN KINASE CHK2"/>
    <property type="match status" value="1"/>
</dbReference>
<dbReference type="OrthoDB" id="296674at2759"/>
<dbReference type="SUPFAM" id="SSF56112">
    <property type="entry name" value="Protein kinase-like (PK-like)"/>
    <property type="match status" value="1"/>
</dbReference>
<dbReference type="Pfam" id="PF00069">
    <property type="entry name" value="Pkinase"/>
    <property type="match status" value="1"/>
</dbReference>
<evidence type="ECO:0000313" key="3">
    <source>
        <dbReference type="Proteomes" id="UP000187209"/>
    </source>
</evidence>
<evidence type="ECO:0000259" key="1">
    <source>
        <dbReference type="PROSITE" id="PS50011"/>
    </source>
</evidence>
<dbReference type="AlphaFoldDB" id="A0A1R2B0X4"/>
<feature type="domain" description="Protein kinase" evidence="1">
    <location>
        <begin position="297"/>
        <end position="576"/>
    </location>
</feature>
<dbReference type="InterPro" id="IPR008271">
    <property type="entry name" value="Ser/Thr_kinase_AS"/>
</dbReference>
<dbReference type="GO" id="GO:0005524">
    <property type="term" value="F:ATP binding"/>
    <property type="evidence" value="ECO:0007669"/>
    <property type="project" value="InterPro"/>
</dbReference>
<dbReference type="GO" id="GO:0044773">
    <property type="term" value="P:mitotic DNA damage checkpoint signaling"/>
    <property type="evidence" value="ECO:0007669"/>
    <property type="project" value="TreeGrafter"/>
</dbReference>
<gene>
    <name evidence="2" type="ORF">SteCoe_31582</name>
</gene>
<comment type="caution">
    <text evidence="2">The sequence shown here is derived from an EMBL/GenBank/DDBJ whole genome shotgun (WGS) entry which is preliminary data.</text>
</comment>
<sequence>MSEDIMLLIWGELKDKAIRKKDILSASQTALLERAGSLTKTELLEFCDLQDPDLRKFAMGLMLDRICKETPSLQEGPLYHKIILKFIEELPRYKESIANRYKSCLANIISSCATGEDLAIWSIKISELEALQCDINPAKQWLHSKFTSYMFNQADKLRSDFNIENLKKTAISLEIGMSSGIDLKVISNVIFSIGADYVIKKYDLHGLRQNSDQSFSSNYEEIKDLFGDLKRLQFRDNYNIKKLELIENKIECEIPIKPLMQYDPDTIQEVKIKVKKSIPEENLIERGFDKSKVVWRQRPAYQRANEAFGIEVTIGELPNRELVAKKIYSFNSIDDANNVENEIKILTVLSNRATPENSYIKFYGAEIEMVNETEKRIILYMEAHSSSLIDKISEAKRKGELIDEEIVENAARKLVHAFAHMQTLGIYHRDIKPHNILVTDDWNLKIIDFSVSDALKHDDCYTTMTGNTTIQGTHGYMAPEVEDHFSKQEKTGKFRPGRADVFSLGLTLYQLISLRDTYALNIKSSDQYDRIKRLLNQLSCEEWVKILLQEMLNPDYHFRASFKQCLRFLPGSNATVDRTILL</sequence>
<dbReference type="GO" id="GO:0004674">
    <property type="term" value="F:protein serine/threonine kinase activity"/>
    <property type="evidence" value="ECO:0007669"/>
    <property type="project" value="TreeGrafter"/>
</dbReference>
<protein>
    <recommendedName>
        <fullName evidence="1">Protein kinase domain-containing protein</fullName>
    </recommendedName>
</protein>
<dbReference type="PANTHER" id="PTHR44167">
    <property type="entry name" value="OVARIAN-SPECIFIC SERINE/THREONINE-PROTEIN KINASE LOK-RELATED"/>
    <property type="match status" value="1"/>
</dbReference>
<reference evidence="2 3" key="1">
    <citation type="submission" date="2016-11" db="EMBL/GenBank/DDBJ databases">
        <title>The macronuclear genome of Stentor coeruleus: a giant cell with tiny introns.</title>
        <authorList>
            <person name="Slabodnick M."/>
            <person name="Ruby J.G."/>
            <person name="Reiff S.B."/>
            <person name="Swart E.C."/>
            <person name="Gosai S."/>
            <person name="Prabakaran S."/>
            <person name="Witkowska E."/>
            <person name="Larue G.E."/>
            <person name="Fisher S."/>
            <person name="Freeman R.M."/>
            <person name="Gunawardena J."/>
            <person name="Chu W."/>
            <person name="Stover N.A."/>
            <person name="Gregory B.D."/>
            <person name="Nowacki M."/>
            <person name="Derisi J."/>
            <person name="Roy S.W."/>
            <person name="Marshall W.F."/>
            <person name="Sood P."/>
        </authorList>
    </citation>
    <scope>NUCLEOTIDE SEQUENCE [LARGE SCALE GENOMIC DNA]</scope>
    <source>
        <strain evidence="2">WM001</strain>
    </source>
</reference>
<dbReference type="InterPro" id="IPR000719">
    <property type="entry name" value="Prot_kinase_dom"/>
</dbReference>
<name>A0A1R2B0X4_9CILI</name>
<dbReference type="PROSITE" id="PS50011">
    <property type="entry name" value="PROTEIN_KINASE_DOM"/>
    <property type="match status" value="1"/>
</dbReference>
<dbReference type="Gene3D" id="1.10.510.10">
    <property type="entry name" value="Transferase(Phosphotransferase) domain 1"/>
    <property type="match status" value="1"/>
</dbReference>
<dbReference type="Proteomes" id="UP000187209">
    <property type="component" value="Unassembled WGS sequence"/>
</dbReference>
<dbReference type="SMART" id="SM00220">
    <property type="entry name" value="S_TKc"/>
    <property type="match status" value="1"/>
</dbReference>
<proteinExistence type="predicted"/>
<dbReference type="InterPro" id="IPR011009">
    <property type="entry name" value="Kinase-like_dom_sf"/>
</dbReference>
<dbReference type="CDD" id="cd00180">
    <property type="entry name" value="PKc"/>
    <property type="match status" value="1"/>
</dbReference>
<dbReference type="EMBL" id="MPUH01001087">
    <property type="protein sequence ID" value="OMJ70443.1"/>
    <property type="molecule type" value="Genomic_DNA"/>
</dbReference>
<organism evidence="2 3">
    <name type="scientific">Stentor coeruleus</name>
    <dbReference type="NCBI Taxonomy" id="5963"/>
    <lineage>
        <taxon>Eukaryota</taxon>
        <taxon>Sar</taxon>
        <taxon>Alveolata</taxon>
        <taxon>Ciliophora</taxon>
        <taxon>Postciliodesmatophora</taxon>
        <taxon>Heterotrichea</taxon>
        <taxon>Heterotrichida</taxon>
        <taxon>Stentoridae</taxon>
        <taxon>Stentor</taxon>
    </lineage>
</organism>
<accession>A0A1R2B0X4</accession>